<gene>
    <name evidence="2" type="ORF">OFUS_LOCUS16727</name>
</gene>
<reference evidence="2" key="1">
    <citation type="submission" date="2022-03" db="EMBL/GenBank/DDBJ databases">
        <authorList>
            <person name="Martin C."/>
        </authorList>
    </citation>
    <scope>NUCLEOTIDE SEQUENCE</scope>
</reference>
<comment type="caution">
    <text evidence="2">The sequence shown here is derived from an EMBL/GenBank/DDBJ whole genome shotgun (WGS) entry which is preliminary data.</text>
</comment>
<dbReference type="AlphaFoldDB" id="A0A8J1U5S7"/>
<dbReference type="Proteomes" id="UP000749559">
    <property type="component" value="Unassembled WGS sequence"/>
</dbReference>
<name>A0A8J1U5S7_OWEFU</name>
<feature type="region of interest" description="Disordered" evidence="1">
    <location>
        <begin position="47"/>
        <end position="89"/>
    </location>
</feature>
<dbReference type="InterPro" id="IPR020339">
    <property type="entry name" value="C20orf85-like"/>
</dbReference>
<dbReference type="PANTHER" id="PTHR31909:SF3">
    <property type="entry name" value="SIMILAR TO PROTEIN C20ORF85 HOMOLOG"/>
    <property type="match status" value="1"/>
</dbReference>
<proteinExistence type="predicted"/>
<protein>
    <submittedName>
        <fullName evidence="2">Uncharacterized protein</fullName>
    </submittedName>
</protein>
<evidence type="ECO:0000256" key="1">
    <source>
        <dbReference type="SAM" id="MobiDB-lite"/>
    </source>
</evidence>
<keyword evidence="3" id="KW-1185">Reference proteome</keyword>
<evidence type="ECO:0000313" key="2">
    <source>
        <dbReference type="EMBL" id="CAH1791670.1"/>
    </source>
</evidence>
<dbReference type="PANTHER" id="PTHR31909">
    <property type="entry name" value="CHROMOSOME 20 ORF85 FAMILY MEMBER"/>
    <property type="match status" value="1"/>
</dbReference>
<evidence type="ECO:0000313" key="3">
    <source>
        <dbReference type="Proteomes" id="UP000749559"/>
    </source>
</evidence>
<dbReference type="OrthoDB" id="10031946at2759"/>
<dbReference type="Pfam" id="PF14945">
    <property type="entry name" value="LLC1"/>
    <property type="match status" value="1"/>
</dbReference>
<sequence>MVKHLHFVHNDEIWKDHIRRELQSQTRKWPEKWGFLTKEYRQMNRILEVGTESRDVTPSPSPPPPRSNGIRLPPIPNVPKQRRASYPQTTAQEIGLRLVNGQGCLEKYGFNARGFRNPCTVFNAPPDGVI</sequence>
<organism evidence="2 3">
    <name type="scientific">Owenia fusiformis</name>
    <name type="common">Polychaete worm</name>
    <dbReference type="NCBI Taxonomy" id="6347"/>
    <lineage>
        <taxon>Eukaryota</taxon>
        <taxon>Metazoa</taxon>
        <taxon>Spiralia</taxon>
        <taxon>Lophotrochozoa</taxon>
        <taxon>Annelida</taxon>
        <taxon>Polychaeta</taxon>
        <taxon>Sedentaria</taxon>
        <taxon>Canalipalpata</taxon>
        <taxon>Sabellida</taxon>
        <taxon>Oweniida</taxon>
        <taxon>Oweniidae</taxon>
        <taxon>Owenia</taxon>
    </lineage>
</organism>
<accession>A0A8J1U5S7</accession>
<dbReference type="EMBL" id="CAIIXF020000008">
    <property type="protein sequence ID" value="CAH1791670.1"/>
    <property type="molecule type" value="Genomic_DNA"/>
</dbReference>